<reference evidence="4" key="1">
    <citation type="journal article" date="2006" name="PLoS Biol.">
        <title>Macronuclear genome sequence of the ciliate Tetrahymena thermophila, a model eukaryote.</title>
        <authorList>
            <person name="Eisen J.A."/>
            <person name="Coyne R.S."/>
            <person name="Wu M."/>
            <person name="Wu D."/>
            <person name="Thiagarajan M."/>
            <person name="Wortman J.R."/>
            <person name="Badger J.H."/>
            <person name="Ren Q."/>
            <person name="Amedeo P."/>
            <person name="Jones K.M."/>
            <person name="Tallon L.J."/>
            <person name="Delcher A.L."/>
            <person name="Salzberg S.L."/>
            <person name="Silva J.C."/>
            <person name="Haas B.J."/>
            <person name="Majoros W.H."/>
            <person name="Farzad M."/>
            <person name="Carlton J.M."/>
            <person name="Smith R.K. Jr."/>
            <person name="Garg J."/>
            <person name="Pearlman R.E."/>
            <person name="Karrer K.M."/>
            <person name="Sun L."/>
            <person name="Manning G."/>
            <person name="Elde N.C."/>
            <person name="Turkewitz A.P."/>
            <person name="Asai D.J."/>
            <person name="Wilkes D.E."/>
            <person name="Wang Y."/>
            <person name="Cai H."/>
            <person name="Collins K."/>
            <person name="Stewart B.A."/>
            <person name="Lee S.R."/>
            <person name="Wilamowska K."/>
            <person name="Weinberg Z."/>
            <person name="Ruzzo W.L."/>
            <person name="Wloga D."/>
            <person name="Gaertig J."/>
            <person name="Frankel J."/>
            <person name="Tsao C.-C."/>
            <person name="Gorovsky M.A."/>
            <person name="Keeling P.J."/>
            <person name="Waller R.F."/>
            <person name="Patron N.J."/>
            <person name="Cherry J.M."/>
            <person name="Stover N.A."/>
            <person name="Krieger C.J."/>
            <person name="del Toro C."/>
            <person name="Ryder H.F."/>
            <person name="Williamson S.C."/>
            <person name="Barbeau R.A."/>
            <person name="Hamilton E.P."/>
            <person name="Orias E."/>
        </authorList>
    </citation>
    <scope>NUCLEOTIDE SEQUENCE [LARGE SCALE GENOMIC DNA]</scope>
    <source>
        <strain evidence="4">SB210</strain>
    </source>
</reference>
<name>I7LVC0_TETTS</name>
<dbReference type="AlphaFoldDB" id="I7LVC0"/>
<keyword evidence="2" id="KW-0812">Transmembrane</keyword>
<feature type="coiled-coil region" evidence="1">
    <location>
        <begin position="743"/>
        <end position="792"/>
    </location>
</feature>
<dbReference type="Proteomes" id="UP000009168">
    <property type="component" value="Unassembled WGS sequence"/>
</dbReference>
<organism evidence="3 4">
    <name type="scientific">Tetrahymena thermophila (strain SB210)</name>
    <dbReference type="NCBI Taxonomy" id="312017"/>
    <lineage>
        <taxon>Eukaryota</taxon>
        <taxon>Sar</taxon>
        <taxon>Alveolata</taxon>
        <taxon>Ciliophora</taxon>
        <taxon>Intramacronucleata</taxon>
        <taxon>Oligohymenophorea</taxon>
        <taxon>Hymenostomatida</taxon>
        <taxon>Tetrahymenina</taxon>
        <taxon>Tetrahymenidae</taxon>
        <taxon>Tetrahymena</taxon>
    </lineage>
</organism>
<keyword evidence="4" id="KW-1185">Reference proteome</keyword>
<evidence type="ECO:0000256" key="1">
    <source>
        <dbReference type="SAM" id="Coils"/>
    </source>
</evidence>
<evidence type="ECO:0000256" key="2">
    <source>
        <dbReference type="SAM" id="Phobius"/>
    </source>
</evidence>
<dbReference type="InParanoid" id="I7LVC0"/>
<dbReference type="GeneID" id="7829858"/>
<keyword evidence="1" id="KW-0175">Coiled coil</keyword>
<keyword evidence="2" id="KW-0472">Membrane</keyword>
<accession>I7LVC0</accession>
<evidence type="ECO:0000313" key="4">
    <source>
        <dbReference type="Proteomes" id="UP000009168"/>
    </source>
</evidence>
<gene>
    <name evidence="3" type="ORF">TTHERM_00277230</name>
</gene>
<protein>
    <recommendedName>
        <fullName evidence="5">Transmembrane protein</fullName>
    </recommendedName>
</protein>
<evidence type="ECO:0008006" key="5">
    <source>
        <dbReference type="Google" id="ProtNLM"/>
    </source>
</evidence>
<dbReference type="EMBL" id="GG662656">
    <property type="protein sequence ID" value="EAR97838.2"/>
    <property type="molecule type" value="Genomic_DNA"/>
</dbReference>
<dbReference type="RefSeq" id="XP_001018083.2">
    <property type="nucleotide sequence ID" value="XM_001018083.3"/>
</dbReference>
<sequence>MANYLFAYFIDKSQYYLTILLGIFISGFLIIYHIFKGYSINICQLMPNNLFVFLKSNKAKEYFLIFLNNNIQGNKQTFCNLRQKVENQQMKIKIDGLKLAQEQEYQTDNNLNQRASNRSINSSFIDQAQKEKTLSTITEIPRKQNNISLASERIKYAYRKEKAGSSLTYRENKRSINLDNIPPIKSARNSPQQYKHYPHQDLDQFSTIQYNKKQNIQLNQNGINNYSQIFIEKSPLVSQRDKMKQKKLLSKDISEERLRSLSTKSINIKCCKQHHGSQNKYELEEERQKIQYILSVSGSIQNYDMYSNQEIYAENKIMSQYVRRFKRYVDFISQTNALQIDQDLEDIDAKLQLQREHLDFYSKQEEKFKQLYNRLQNPFYANNISVKADEIKKNITLIKKEIQNILSGRGNNKSPRESTILQKLTSLQKDVNLYGALLNDRKNKLNQLIEFENKLFVQLNPQNQKESYPLTQIAQQNQEEAIQQDLILDSKQIKNDKENKYFLSSSQENLKDVNKWNRSTNVTLDTDVETQLQFRRDTQAKSQKSNMSPNSNYILFSQESQPSQLFLDSITDDQEQFNSIHEKEPKYKQNQPFKKKLQKIIIQSPYLSHQVKQKHITNINNLSTRQTSQENKSSLIHLENQNKLKNEEAAPQMIRHQNFLNRRCSVANARDNSSNQKQNYLNISTLKRDNSQQKENKHENYLNDFEVNLPSLPINIDKRLRYKNQSKQQSINNSKHIIQIDDKKQANQMQNQLTEQLKQMKNQLNILKQDQFQQIQSQIIDLEKIKAQIKAQDEKCSYLDEMLQKQDKLILELN</sequence>
<feature type="transmembrane region" description="Helical" evidence="2">
    <location>
        <begin position="15"/>
        <end position="35"/>
    </location>
</feature>
<evidence type="ECO:0000313" key="3">
    <source>
        <dbReference type="EMBL" id="EAR97838.2"/>
    </source>
</evidence>
<proteinExistence type="predicted"/>
<dbReference type="KEGG" id="tet:TTHERM_00277230"/>
<keyword evidence="2" id="KW-1133">Transmembrane helix</keyword>